<dbReference type="AlphaFoldDB" id="Q82XG1"/>
<keyword evidence="1" id="KW-0812">Transmembrane</keyword>
<feature type="transmembrane region" description="Helical" evidence="1">
    <location>
        <begin position="26"/>
        <end position="47"/>
    </location>
</feature>
<evidence type="ECO:0000313" key="2">
    <source>
        <dbReference type="EMBL" id="CAD84224.1"/>
    </source>
</evidence>
<proteinExistence type="predicted"/>
<organism evidence="2 3">
    <name type="scientific">Nitrosomonas europaea (strain ATCC 19718 / CIP 103999 / KCTC 2705 / NBRC 14298)</name>
    <dbReference type="NCBI Taxonomy" id="228410"/>
    <lineage>
        <taxon>Bacteria</taxon>
        <taxon>Pseudomonadati</taxon>
        <taxon>Pseudomonadota</taxon>
        <taxon>Betaproteobacteria</taxon>
        <taxon>Nitrosomonadales</taxon>
        <taxon>Nitrosomonadaceae</taxon>
        <taxon>Nitrosomonas</taxon>
    </lineage>
</organism>
<dbReference type="STRING" id="228410.NE0313"/>
<dbReference type="EMBL" id="AL954747">
    <property type="protein sequence ID" value="CAD84224.1"/>
    <property type="molecule type" value="Genomic_DNA"/>
</dbReference>
<accession>Q82XG1</accession>
<feature type="transmembrane region" description="Helical" evidence="1">
    <location>
        <begin position="53"/>
        <end position="81"/>
    </location>
</feature>
<dbReference type="KEGG" id="neu:NE0313"/>
<feature type="transmembrane region" description="Helical" evidence="1">
    <location>
        <begin position="159"/>
        <end position="177"/>
    </location>
</feature>
<protein>
    <recommendedName>
        <fullName evidence="4">Transmembrane protein</fullName>
    </recommendedName>
</protein>
<evidence type="ECO:0000256" key="1">
    <source>
        <dbReference type="SAM" id="Phobius"/>
    </source>
</evidence>
<name>Q82XG1_NITEU</name>
<reference evidence="2 3" key="1">
    <citation type="journal article" date="2003" name="J. Bacteriol.">
        <title>Complete genome sequence of the ammonia-oxidizing bacterium and obligate chemolithoautotroph Nitrosomonas europaea.</title>
        <authorList>
            <person name="Chain P."/>
            <person name="Lamerdin J."/>
            <person name="Larimer F."/>
            <person name="Regala W."/>
            <person name="Land M."/>
            <person name="Hauser L."/>
            <person name="Hooper A."/>
            <person name="Klotz M."/>
            <person name="Norton J."/>
            <person name="Sayavedra-Soto L."/>
            <person name="Arciero D."/>
            <person name="Hommes N."/>
            <person name="Whittaker M."/>
            <person name="Arp D."/>
        </authorList>
    </citation>
    <scope>NUCLEOTIDE SEQUENCE [LARGE SCALE GENOMIC DNA]</scope>
    <source>
        <strain evidence="3">ATCC 19718 / CIP 103999 / KCTC 2705 / NBRC 14298</strain>
    </source>
</reference>
<keyword evidence="1" id="KW-1133">Transmembrane helix</keyword>
<dbReference type="Proteomes" id="UP000001416">
    <property type="component" value="Chromosome"/>
</dbReference>
<keyword evidence="3" id="KW-1185">Reference proteome</keyword>
<sequence length="214" mass="24323">MDREDFFLKIAELHLKRVEILQTVEWRITFSLWTFVAGVAMVSLANADKMKQAAVAMGGILGPVVILSLMGGIYVWLWYLYLYKFCKKNYNSLVTERNRYQRMQNEAIKLVLKGKSADFLIEAGAEDKRVPESDFSEPSFKQLSGDDFRKSGVWEFKRGITAALMFFSWLLVLMIVVPSASKHLNDSVVATGKPAGVEVESSGRNLRREADQHF</sequence>
<dbReference type="eggNOG" id="ENOG50316BZ">
    <property type="taxonomic scope" value="Bacteria"/>
</dbReference>
<evidence type="ECO:0000313" key="3">
    <source>
        <dbReference type="Proteomes" id="UP000001416"/>
    </source>
</evidence>
<dbReference type="GeneID" id="87103520"/>
<gene>
    <name evidence="2" type="ordered locus">NE0313</name>
</gene>
<dbReference type="RefSeq" id="WP_011110948.1">
    <property type="nucleotide sequence ID" value="NC_004757.1"/>
</dbReference>
<dbReference type="HOGENOM" id="CLU_1287740_0_0_4"/>
<evidence type="ECO:0008006" key="4">
    <source>
        <dbReference type="Google" id="ProtNLM"/>
    </source>
</evidence>
<keyword evidence="1" id="KW-0472">Membrane</keyword>